<dbReference type="NCBIfam" id="TIGR00613">
    <property type="entry name" value="reco"/>
    <property type="match status" value="1"/>
</dbReference>
<sequence length="247" mass="27995">MFQKLEGIVLRSIDYGESNKILTIFSREKGKVGAVARGAKKPNSRLASVSQPFTYGYFLCSIGSGLGTVQQGENIDSFRTIKEDLFLTAYSAYIVELLEKGTEEKVVNPFLFELLYQTLKHISEGYDPKIIKNIFEIKMLSVLGFRPILTECAVCGNPDGPFAFSVKEGGIICPNCYHKDPYHLKVQQATIRLLKLFYYIDITRIGSINVKELTKKELNQCITAYYEEYSGIYLKSKKFLLQMEELG</sequence>
<gene>
    <name evidence="7 9" type="primary">recO</name>
    <name evidence="9" type="ORF">OEV98_10095</name>
</gene>
<dbReference type="RefSeq" id="WP_263073147.1">
    <property type="nucleotide sequence ID" value="NZ_JAOUSF010000003.1"/>
</dbReference>
<dbReference type="InterPro" id="IPR012340">
    <property type="entry name" value="NA-bd_OB-fold"/>
</dbReference>
<evidence type="ECO:0000256" key="7">
    <source>
        <dbReference type="HAMAP-Rule" id="MF_00201"/>
    </source>
</evidence>
<protein>
    <recommendedName>
        <fullName evidence="2 7">DNA repair protein RecO</fullName>
    </recommendedName>
    <alternativeName>
        <fullName evidence="6 7">Recombination protein O</fullName>
    </alternativeName>
</protein>
<dbReference type="Pfam" id="PF02565">
    <property type="entry name" value="RecO_C"/>
    <property type="match status" value="1"/>
</dbReference>
<comment type="similarity">
    <text evidence="1 7">Belongs to the RecO family.</text>
</comment>
<evidence type="ECO:0000256" key="6">
    <source>
        <dbReference type="ARBA" id="ARBA00033409"/>
    </source>
</evidence>
<organism evidence="9 10">
    <name type="scientific">Perspicuibacillus lycopersici</name>
    <dbReference type="NCBI Taxonomy" id="1325689"/>
    <lineage>
        <taxon>Bacteria</taxon>
        <taxon>Bacillati</taxon>
        <taxon>Bacillota</taxon>
        <taxon>Bacilli</taxon>
        <taxon>Bacillales</taxon>
        <taxon>Bacillaceae</taxon>
        <taxon>Perspicuibacillus</taxon>
    </lineage>
</organism>
<dbReference type="InterPro" id="IPR037278">
    <property type="entry name" value="ARFGAP/RecO"/>
</dbReference>
<dbReference type="GO" id="GO:0006310">
    <property type="term" value="P:DNA recombination"/>
    <property type="evidence" value="ECO:0007669"/>
    <property type="project" value="UniProtKB-UniRule"/>
</dbReference>
<dbReference type="Gene3D" id="1.20.1440.120">
    <property type="entry name" value="Recombination protein O, C-terminal domain"/>
    <property type="match status" value="1"/>
</dbReference>
<keyword evidence="10" id="KW-1185">Reference proteome</keyword>
<dbReference type="HAMAP" id="MF_00201">
    <property type="entry name" value="RecO"/>
    <property type="match status" value="1"/>
</dbReference>
<comment type="caution">
    <text evidence="9">The sequence shown here is derived from an EMBL/GenBank/DDBJ whole genome shotgun (WGS) entry which is preliminary data.</text>
</comment>
<dbReference type="PANTHER" id="PTHR33991">
    <property type="entry name" value="DNA REPAIR PROTEIN RECO"/>
    <property type="match status" value="1"/>
</dbReference>
<dbReference type="AlphaFoldDB" id="A0AAE3IV17"/>
<dbReference type="Proteomes" id="UP001209318">
    <property type="component" value="Unassembled WGS sequence"/>
</dbReference>
<keyword evidence="4 7" id="KW-0233">DNA recombination</keyword>
<evidence type="ECO:0000313" key="10">
    <source>
        <dbReference type="Proteomes" id="UP001209318"/>
    </source>
</evidence>
<evidence type="ECO:0000256" key="3">
    <source>
        <dbReference type="ARBA" id="ARBA00022763"/>
    </source>
</evidence>
<dbReference type="InterPro" id="IPR022572">
    <property type="entry name" value="DNA_rep/recomb_RecO_N"/>
</dbReference>
<feature type="domain" description="DNA replication/recombination mediator RecO N-terminal" evidence="8">
    <location>
        <begin position="3"/>
        <end position="78"/>
    </location>
</feature>
<dbReference type="InterPro" id="IPR042242">
    <property type="entry name" value="RecO_C"/>
</dbReference>
<dbReference type="PANTHER" id="PTHR33991:SF1">
    <property type="entry name" value="DNA REPAIR PROTEIN RECO"/>
    <property type="match status" value="1"/>
</dbReference>
<evidence type="ECO:0000256" key="5">
    <source>
        <dbReference type="ARBA" id="ARBA00023204"/>
    </source>
</evidence>
<dbReference type="GO" id="GO:0006302">
    <property type="term" value="P:double-strand break repair"/>
    <property type="evidence" value="ECO:0007669"/>
    <property type="project" value="TreeGrafter"/>
</dbReference>
<evidence type="ECO:0000256" key="1">
    <source>
        <dbReference type="ARBA" id="ARBA00007452"/>
    </source>
</evidence>
<evidence type="ECO:0000313" key="9">
    <source>
        <dbReference type="EMBL" id="MCU9613911.1"/>
    </source>
</evidence>
<dbReference type="GO" id="GO:0043590">
    <property type="term" value="C:bacterial nucleoid"/>
    <property type="evidence" value="ECO:0007669"/>
    <property type="project" value="TreeGrafter"/>
</dbReference>
<dbReference type="InterPro" id="IPR003717">
    <property type="entry name" value="RecO"/>
</dbReference>
<evidence type="ECO:0000256" key="2">
    <source>
        <dbReference type="ARBA" id="ARBA00021310"/>
    </source>
</evidence>
<comment type="function">
    <text evidence="7">Involved in DNA repair and RecF pathway recombination.</text>
</comment>
<proteinExistence type="inferred from homology"/>
<dbReference type="SUPFAM" id="SSF50249">
    <property type="entry name" value="Nucleic acid-binding proteins"/>
    <property type="match status" value="1"/>
</dbReference>
<dbReference type="EMBL" id="JAOUSF010000003">
    <property type="protein sequence ID" value="MCU9613911.1"/>
    <property type="molecule type" value="Genomic_DNA"/>
</dbReference>
<accession>A0AAE3IV17</accession>
<name>A0AAE3IV17_9BACI</name>
<evidence type="ECO:0000256" key="4">
    <source>
        <dbReference type="ARBA" id="ARBA00023172"/>
    </source>
</evidence>
<dbReference type="SUPFAM" id="SSF57863">
    <property type="entry name" value="ArfGap/RecO-like zinc finger"/>
    <property type="match status" value="1"/>
</dbReference>
<keyword evidence="5 7" id="KW-0234">DNA repair</keyword>
<reference evidence="9" key="1">
    <citation type="submission" date="2022-10" db="EMBL/GenBank/DDBJ databases">
        <title>Description of Fervidibacillus gen. nov. in the family Fervidibacillaceae fam. nov. with two species, Fervidibacillus albus sp. nov., and Fervidibacillus halotolerans sp. nov., isolated from tidal flat sediments.</title>
        <authorList>
            <person name="Kwon K.K."/>
            <person name="Yang S.-H."/>
        </authorList>
    </citation>
    <scope>NUCLEOTIDE SEQUENCE</scope>
    <source>
        <strain evidence="9">JCM 19140</strain>
    </source>
</reference>
<dbReference type="Pfam" id="PF11967">
    <property type="entry name" value="RecO_N"/>
    <property type="match status" value="1"/>
</dbReference>
<keyword evidence="3 7" id="KW-0227">DNA damage</keyword>
<evidence type="ECO:0000259" key="8">
    <source>
        <dbReference type="Pfam" id="PF11967"/>
    </source>
</evidence>
<dbReference type="Gene3D" id="2.40.50.140">
    <property type="entry name" value="Nucleic acid-binding proteins"/>
    <property type="match status" value="1"/>
</dbReference>